<accession>A0ABU6UAD6</accession>
<sequence>MGWFWQHSSSKAYTCKDGYLWLAKKYVNWNEDCNWLWLWRLQETIQDWILHNCKYKEALFCSSVWWIWRDRNNDVFNNLEPWSISKVKGLCLSLTKDLQNAAHFQHCITHQSLLSHWIPPLEFQLKAVGANSMDLISKIDDILSRNWTVHFQLIQRTANRVADFMAKEAAVQRLPHTEWLQPRNSFLPCLAKDLLQPS</sequence>
<evidence type="ECO:0000259" key="1">
    <source>
        <dbReference type="Pfam" id="PF13456"/>
    </source>
</evidence>
<dbReference type="Pfam" id="PF13456">
    <property type="entry name" value="RVT_3"/>
    <property type="match status" value="1"/>
</dbReference>
<evidence type="ECO:0000313" key="3">
    <source>
        <dbReference type="Proteomes" id="UP001341840"/>
    </source>
</evidence>
<reference evidence="2 3" key="1">
    <citation type="journal article" date="2023" name="Plants (Basel)">
        <title>Bridging the Gap: Combining Genomics and Transcriptomics Approaches to Understand Stylosanthes scabra, an Orphan Legume from the Brazilian Caatinga.</title>
        <authorList>
            <person name="Ferreira-Neto J.R.C."/>
            <person name="da Silva M.D."/>
            <person name="Binneck E."/>
            <person name="de Melo N.F."/>
            <person name="da Silva R.H."/>
            <person name="de Melo A.L.T.M."/>
            <person name="Pandolfi V."/>
            <person name="Bustamante F.O."/>
            <person name="Brasileiro-Vidal A.C."/>
            <person name="Benko-Iseppon A.M."/>
        </authorList>
    </citation>
    <scope>NUCLEOTIDE SEQUENCE [LARGE SCALE GENOMIC DNA]</scope>
    <source>
        <tissue evidence="2">Leaves</tissue>
    </source>
</reference>
<dbReference type="EMBL" id="JASCZI010120932">
    <property type="protein sequence ID" value="MED6157829.1"/>
    <property type="molecule type" value="Genomic_DNA"/>
</dbReference>
<proteinExistence type="predicted"/>
<name>A0ABU6UAD6_9FABA</name>
<feature type="domain" description="RNase H type-1" evidence="1">
    <location>
        <begin position="134"/>
        <end position="169"/>
    </location>
</feature>
<keyword evidence="3" id="KW-1185">Reference proteome</keyword>
<protein>
    <recommendedName>
        <fullName evidence="1">RNase H type-1 domain-containing protein</fullName>
    </recommendedName>
</protein>
<organism evidence="2 3">
    <name type="scientific">Stylosanthes scabra</name>
    <dbReference type="NCBI Taxonomy" id="79078"/>
    <lineage>
        <taxon>Eukaryota</taxon>
        <taxon>Viridiplantae</taxon>
        <taxon>Streptophyta</taxon>
        <taxon>Embryophyta</taxon>
        <taxon>Tracheophyta</taxon>
        <taxon>Spermatophyta</taxon>
        <taxon>Magnoliopsida</taxon>
        <taxon>eudicotyledons</taxon>
        <taxon>Gunneridae</taxon>
        <taxon>Pentapetalae</taxon>
        <taxon>rosids</taxon>
        <taxon>fabids</taxon>
        <taxon>Fabales</taxon>
        <taxon>Fabaceae</taxon>
        <taxon>Papilionoideae</taxon>
        <taxon>50 kb inversion clade</taxon>
        <taxon>dalbergioids sensu lato</taxon>
        <taxon>Dalbergieae</taxon>
        <taxon>Pterocarpus clade</taxon>
        <taxon>Stylosanthes</taxon>
    </lineage>
</organism>
<comment type="caution">
    <text evidence="2">The sequence shown here is derived from an EMBL/GenBank/DDBJ whole genome shotgun (WGS) entry which is preliminary data.</text>
</comment>
<dbReference type="Proteomes" id="UP001341840">
    <property type="component" value="Unassembled WGS sequence"/>
</dbReference>
<gene>
    <name evidence="2" type="ORF">PIB30_027087</name>
</gene>
<dbReference type="InterPro" id="IPR002156">
    <property type="entry name" value="RNaseH_domain"/>
</dbReference>
<evidence type="ECO:0000313" key="2">
    <source>
        <dbReference type="EMBL" id="MED6157829.1"/>
    </source>
</evidence>